<dbReference type="InterPro" id="IPR023393">
    <property type="entry name" value="START-like_dom_sf"/>
</dbReference>
<dbReference type="CDD" id="cd07813">
    <property type="entry name" value="COQ10p_like"/>
    <property type="match status" value="1"/>
</dbReference>
<sequence>MASRPRHYFPVNKPSRLFYRSISSSLPLFTKEQVYLLSRTINAPVEDVYNVVADIAKYKEFIKFCTDSYVARHDPTSGRPTEAGLRVGFQSYDECFDCQISCQQDANKHYLVVANSLTHSLFHALQTKWVIMPHPSRIAVTQAELHLKFQFRRSLYNNVASIFGKSVTEHVMKSFERRIFMLRRQRLGKKTIQSTQGPV</sequence>
<evidence type="ECO:0000313" key="5">
    <source>
        <dbReference type="EMBL" id="SCU80881.1"/>
    </source>
</evidence>
<dbReference type="AlphaFoldDB" id="A0A1G4IV32"/>
<dbReference type="Gene3D" id="3.30.530.20">
    <property type="match status" value="1"/>
</dbReference>
<dbReference type="OrthoDB" id="292693at2759"/>
<dbReference type="PANTHER" id="PTHR12901">
    <property type="entry name" value="SPERM PROTEIN HOMOLOG"/>
    <property type="match status" value="1"/>
</dbReference>
<dbReference type="STRING" id="1266660.A0A1G4IV32"/>
<comment type="subunit">
    <text evidence="2">Interacts with coenzyme Q.</text>
</comment>
<dbReference type="GO" id="GO:0005743">
    <property type="term" value="C:mitochondrial inner membrane"/>
    <property type="evidence" value="ECO:0007669"/>
    <property type="project" value="EnsemblFungi"/>
</dbReference>
<evidence type="ECO:0000256" key="2">
    <source>
        <dbReference type="ARBA" id="ARBA00011814"/>
    </source>
</evidence>
<evidence type="ECO:0000256" key="3">
    <source>
        <dbReference type="ARBA" id="ARBA00024947"/>
    </source>
</evidence>
<dbReference type="GO" id="GO:0045333">
    <property type="term" value="P:cellular respiration"/>
    <property type="evidence" value="ECO:0007669"/>
    <property type="project" value="InterPro"/>
</dbReference>
<organism evidence="5 6">
    <name type="scientific">Lachancea dasiensis</name>
    <dbReference type="NCBI Taxonomy" id="1072105"/>
    <lineage>
        <taxon>Eukaryota</taxon>
        <taxon>Fungi</taxon>
        <taxon>Dikarya</taxon>
        <taxon>Ascomycota</taxon>
        <taxon>Saccharomycotina</taxon>
        <taxon>Saccharomycetes</taxon>
        <taxon>Saccharomycetales</taxon>
        <taxon>Saccharomycetaceae</taxon>
        <taxon>Lachancea</taxon>
    </lineage>
</organism>
<dbReference type="GO" id="GO:0048039">
    <property type="term" value="F:ubiquinone binding"/>
    <property type="evidence" value="ECO:0007669"/>
    <property type="project" value="EnsemblFungi"/>
</dbReference>
<reference evidence="6" key="1">
    <citation type="submission" date="2016-03" db="EMBL/GenBank/DDBJ databases">
        <authorList>
            <person name="Devillers H."/>
        </authorList>
    </citation>
    <scope>NUCLEOTIDE SEQUENCE [LARGE SCALE GENOMIC DNA]</scope>
</reference>
<dbReference type="InterPro" id="IPR044996">
    <property type="entry name" value="COQ10-like"/>
</dbReference>
<keyword evidence="6" id="KW-1185">Reference proteome</keyword>
<dbReference type="GO" id="GO:0140104">
    <property type="term" value="F:molecular carrier activity"/>
    <property type="evidence" value="ECO:0007669"/>
    <property type="project" value="EnsemblFungi"/>
</dbReference>
<feature type="domain" description="Coenzyme Q-binding protein COQ10 START" evidence="4">
    <location>
        <begin position="41"/>
        <end position="175"/>
    </location>
</feature>
<comment type="similarity">
    <text evidence="1">Belongs to the COQ10 family.</text>
</comment>
<name>A0A1G4IV32_9SACH</name>
<dbReference type="Proteomes" id="UP000190274">
    <property type="component" value="Chromosome B"/>
</dbReference>
<protein>
    <submittedName>
        <fullName evidence="5">LADA_0B10022g1_1</fullName>
    </submittedName>
</protein>
<evidence type="ECO:0000256" key="1">
    <source>
        <dbReference type="ARBA" id="ARBA00006885"/>
    </source>
</evidence>
<dbReference type="SUPFAM" id="SSF55961">
    <property type="entry name" value="Bet v1-like"/>
    <property type="match status" value="1"/>
</dbReference>
<gene>
    <name evidence="5" type="ORF">LADA_0B10022G</name>
</gene>
<dbReference type="PANTHER" id="PTHR12901:SF10">
    <property type="entry name" value="COENZYME Q-BINDING PROTEIN COQ10, MITOCHONDRIAL"/>
    <property type="match status" value="1"/>
</dbReference>
<dbReference type="Pfam" id="PF03364">
    <property type="entry name" value="Polyketide_cyc"/>
    <property type="match status" value="1"/>
</dbReference>
<dbReference type="GO" id="GO:0006744">
    <property type="term" value="P:ubiquinone biosynthetic process"/>
    <property type="evidence" value="ECO:0007669"/>
    <property type="project" value="EnsemblFungi"/>
</dbReference>
<dbReference type="EMBL" id="LT598456">
    <property type="protein sequence ID" value="SCU80881.1"/>
    <property type="molecule type" value="Genomic_DNA"/>
</dbReference>
<dbReference type="InterPro" id="IPR005031">
    <property type="entry name" value="COQ10_START"/>
</dbReference>
<proteinExistence type="inferred from homology"/>
<accession>A0A1G4IV32</accession>
<evidence type="ECO:0000313" key="6">
    <source>
        <dbReference type="Proteomes" id="UP000190274"/>
    </source>
</evidence>
<comment type="function">
    <text evidence="3">Required for the function of coenzyme Q in the respiratory chain. May serve as a chaperone or may be involved in the transport of Q6 from its site of synthesis to the catalytic sites of the respiratory complexes.</text>
</comment>
<evidence type="ECO:0000259" key="4">
    <source>
        <dbReference type="Pfam" id="PF03364"/>
    </source>
</evidence>